<dbReference type="InterPro" id="IPR003598">
    <property type="entry name" value="Ig_sub2"/>
</dbReference>
<dbReference type="SUPFAM" id="SSF48726">
    <property type="entry name" value="Immunoglobulin"/>
    <property type="match status" value="1"/>
</dbReference>
<dbReference type="Pfam" id="PF07679">
    <property type="entry name" value="I-set"/>
    <property type="match status" value="1"/>
</dbReference>
<proteinExistence type="predicted"/>
<dbReference type="AlphaFoldDB" id="A0AAW0NVP2"/>
<dbReference type="Proteomes" id="UP001460270">
    <property type="component" value="Unassembled WGS sequence"/>
</dbReference>
<sequence>MFRSSHTREVPLRFRISFAGEPWGKGQGGINGHVFSCRRKPEYPEETYADTGRTCKLHIERPWPARESNPGPSCYEARALTACATVSPNPLQGWTAGRDNILRSVIVVQGPRKNPQIEMDWSRAEEVPPTRFDELRMTDIFQDRRNFMKCLDFNPRPFKEMDMSHSPKFTAPLVDRTVVAGYTTAISCAVRGFPRPKIVWMKNNMIIGEDPKFLMQNNQGVLTLRIRKPSLFDGGRYVCRAINDLGQDEVECKLEVRVVQEKEEVKAK</sequence>
<evidence type="ECO:0000313" key="5">
    <source>
        <dbReference type="Proteomes" id="UP001460270"/>
    </source>
</evidence>
<keyword evidence="1" id="KW-0677">Repeat</keyword>
<evidence type="ECO:0000259" key="3">
    <source>
        <dbReference type="PROSITE" id="PS50835"/>
    </source>
</evidence>
<dbReference type="FunFam" id="2.60.40.10:FF:000060">
    <property type="entry name" value="Myosin-binding protein C, slow type"/>
    <property type="match status" value="1"/>
</dbReference>
<comment type="caution">
    <text evidence="4">The sequence shown here is derived from an EMBL/GenBank/DDBJ whole genome shotgun (WGS) entry which is preliminary data.</text>
</comment>
<dbReference type="InterPro" id="IPR003599">
    <property type="entry name" value="Ig_sub"/>
</dbReference>
<organism evidence="4 5">
    <name type="scientific">Mugilogobius chulae</name>
    <name type="common">yellowstripe goby</name>
    <dbReference type="NCBI Taxonomy" id="88201"/>
    <lineage>
        <taxon>Eukaryota</taxon>
        <taxon>Metazoa</taxon>
        <taxon>Chordata</taxon>
        <taxon>Craniata</taxon>
        <taxon>Vertebrata</taxon>
        <taxon>Euteleostomi</taxon>
        <taxon>Actinopterygii</taxon>
        <taxon>Neopterygii</taxon>
        <taxon>Teleostei</taxon>
        <taxon>Neoteleostei</taxon>
        <taxon>Acanthomorphata</taxon>
        <taxon>Gobiaria</taxon>
        <taxon>Gobiiformes</taxon>
        <taxon>Gobioidei</taxon>
        <taxon>Gobiidae</taxon>
        <taxon>Gobionellinae</taxon>
        <taxon>Mugilogobius</taxon>
    </lineage>
</organism>
<dbReference type="EMBL" id="JBBPFD010000013">
    <property type="protein sequence ID" value="KAK7901942.1"/>
    <property type="molecule type" value="Genomic_DNA"/>
</dbReference>
<accession>A0AAW0NVP2</accession>
<keyword evidence="5" id="KW-1185">Reference proteome</keyword>
<keyword evidence="2" id="KW-0393">Immunoglobulin domain</keyword>
<dbReference type="PROSITE" id="PS50835">
    <property type="entry name" value="IG_LIKE"/>
    <property type="match status" value="1"/>
</dbReference>
<evidence type="ECO:0000313" key="4">
    <source>
        <dbReference type="EMBL" id="KAK7901942.1"/>
    </source>
</evidence>
<dbReference type="SMART" id="SM00409">
    <property type="entry name" value="IG"/>
    <property type="match status" value="1"/>
</dbReference>
<dbReference type="InterPro" id="IPR013098">
    <property type="entry name" value="Ig_I-set"/>
</dbReference>
<dbReference type="Gene3D" id="2.60.40.10">
    <property type="entry name" value="Immunoglobulins"/>
    <property type="match status" value="1"/>
</dbReference>
<dbReference type="PANTHER" id="PTHR47633">
    <property type="entry name" value="IMMUNOGLOBULIN"/>
    <property type="match status" value="1"/>
</dbReference>
<dbReference type="InterPro" id="IPR007110">
    <property type="entry name" value="Ig-like_dom"/>
</dbReference>
<dbReference type="InterPro" id="IPR013783">
    <property type="entry name" value="Ig-like_fold"/>
</dbReference>
<dbReference type="InterPro" id="IPR036179">
    <property type="entry name" value="Ig-like_dom_sf"/>
</dbReference>
<dbReference type="SMART" id="SM00408">
    <property type="entry name" value="IGc2"/>
    <property type="match status" value="1"/>
</dbReference>
<feature type="domain" description="Ig-like" evidence="3">
    <location>
        <begin position="167"/>
        <end position="255"/>
    </location>
</feature>
<protein>
    <recommendedName>
        <fullName evidence="3">Ig-like domain-containing protein</fullName>
    </recommendedName>
</protein>
<name>A0AAW0NVP2_9GOBI</name>
<evidence type="ECO:0000256" key="1">
    <source>
        <dbReference type="ARBA" id="ARBA00022737"/>
    </source>
</evidence>
<evidence type="ECO:0000256" key="2">
    <source>
        <dbReference type="ARBA" id="ARBA00023319"/>
    </source>
</evidence>
<gene>
    <name evidence="4" type="ORF">WMY93_018711</name>
</gene>
<reference evidence="5" key="1">
    <citation type="submission" date="2024-04" db="EMBL/GenBank/DDBJ databases">
        <title>Salinicola lusitanus LLJ914,a marine bacterium isolated from the Okinawa Trough.</title>
        <authorList>
            <person name="Li J."/>
        </authorList>
    </citation>
    <scope>NUCLEOTIDE SEQUENCE [LARGE SCALE GENOMIC DNA]</scope>
</reference>